<dbReference type="Gene3D" id="2.60.120.10">
    <property type="entry name" value="Jelly Rolls"/>
    <property type="match status" value="1"/>
</dbReference>
<dbReference type="NCBIfam" id="TIGR01221">
    <property type="entry name" value="rmlC"/>
    <property type="match status" value="1"/>
</dbReference>
<dbReference type="Proteomes" id="UP000515312">
    <property type="component" value="Chromosome"/>
</dbReference>
<evidence type="ECO:0000256" key="6">
    <source>
        <dbReference type="PIRSR" id="PIRSR600888-3"/>
    </source>
</evidence>
<dbReference type="GO" id="GO:0000271">
    <property type="term" value="P:polysaccharide biosynthetic process"/>
    <property type="evidence" value="ECO:0007669"/>
    <property type="project" value="TreeGrafter"/>
</dbReference>
<accession>A0A7G8BIJ3</accession>
<comment type="function">
    <text evidence="2 7">Catalyzes the epimerization of the C3' and C5'positions of dTDP-6-deoxy-D-xylo-4-hexulose, forming dTDP-6-deoxy-L-lyxo-4-hexulose.</text>
</comment>
<comment type="similarity">
    <text evidence="7">Belongs to the dTDP-4-dehydrorhamnose 3,5-epimerase family.</text>
</comment>
<evidence type="ECO:0000256" key="3">
    <source>
        <dbReference type="ARBA" id="ARBA00012098"/>
    </source>
</evidence>
<evidence type="ECO:0000313" key="9">
    <source>
        <dbReference type="Proteomes" id="UP000515312"/>
    </source>
</evidence>
<evidence type="ECO:0000256" key="2">
    <source>
        <dbReference type="ARBA" id="ARBA00001997"/>
    </source>
</evidence>
<name>A0A7G8BIJ3_9BACT</name>
<comment type="subunit">
    <text evidence="7">Homodimer.</text>
</comment>
<reference evidence="8 9" key="1">
    <citation type="submission" date="2020-08" db="EMBL/GenBank/DDBJ databases">
        <title>Edaphobacter telluris sp. nov. and Acidobacterium dinghuensis sp. nov., two acidobacteria isolated from forest soil.</title>
        <authorList>
            <person name="Fu J."/>
            <person name="Qiu L."/>
        </authorList>
    </citation>
    <scope>NUCLEOTIDE SEQUENCE [LARGE SCALE GENOMIC DNA]</scope>
    <source>
        <strain evidence="8">4Y35</strain>
    </source>
</reference>
<dbReference type="EMBL" id="CP060394">
    <property type="protein sequence ID" value="QNI32363.1"/>
    <property type="molecule type" value="Genomic_DNA"/>
</dbReference>
<protein>
    <recommendedName>
        <fullName evidence="4 7">dTDP-4-dehydrorhamnose 3,5-epimerase</fullName>
        <ecNumber evidence="3 7">5.1.3.13</ecNumber>
    </recommendedName>
    <alternativeName>
        <fullName evidence="7">Thymidine diphospho-4-keto-rhamnose 3,5-epimerase</fullName>
    </alternativeName>
</protein>
<proteinExistence type="inferred from homology"/>
<comment type="catalytic activity">
    <reaction evidence="1 7">
        <text>dTDP-4-dehydro-6-deoxy-alpha-D-glucose = dTDP-4-dehydro-beta-L-rhamnose</text>
        <dbReference type="Rhea" id="RHEA:16969"/>
        <dbReference type="ChEBI" id="CHEBI:57649"/>
        <dbReference type="ChEBI" id="CHEBI:62830"/>
        <dbReference type="EC" id="5.1.3.13"/>
    </reaction>
</comment>
<dbReference type="PANTHER" id="PTHR21047:SF2">
    <property type="entry name" value="THYMIDINE DIPHOSPHO-4-KETO-RHAMNOSE 3,5-EPIMERASE"/>
    <property type="match status" value="1"/>
</dbReference>
<evidence type="ECO:0000256" key="1">
    <source>
        <dbReference type="ARBA" id="ARBA00001298"/>
    </source>
</evidence>
<keyword evidence="7 8" id="KW-0413">Isomerase</keyword>
<dbReference type="InterPro" id="IPR000888">
    <property type="entry name" value="RmlC-like"/>
</dbReference>
<dbReference type="InterPro" id="IPR011051">
    <property type="entry name" value="RmlC_Cupin_sf"/>
</dbReference>
<dbReference type="AlphaFoldDB" id="A0A7G8BIJ3"/>
<dbReference type="InterPro" id="IPR014710">
    <property type="entry name" value="RmlC-like_jellyroll"/>
</dbReference>
<dbReference type="RefSeq" id="WP_186743318.1">
    <property type="nucleotide sequence ID" value="NZ_CP060394.1"/>
</dbReference>
<dbReference type="GO" id="GO:0008830">
    <property type="term" value="F:dTDP-4-dehydrorhamnose 3,5-epimerase activity"/>
    <property type="evidence" value="ECO:0007669"/>
    <property type="project" value="UniProtKB-UniRule"/>
</dbReference>
<evidence type="ECO:0000256" key="7">
    <source>
        <dbReference type="RuleBase" id="RU364069"/>
    </source>
</evidence>
<dbReference type="GO" id="GO:0005829">
    <property type="term" value="C:cytosol"/>
    <property type="evidence" value="ECO:0007669"/>
    <property type="project" value="TreeGrafter"/>
</dbReference>
<feature type="site" description="Participates in a stacking interaction with the thymidine ring of dTDP-4-oxo-6-deoxyglucose" evidence="6">
    <location>
        <position position="136"/>
    </location>
</feature>
<dbReference type="UniPathway" id="UPA00124"/>
<keyword evidence="9" id="KW-1185">Reference proteome</keyword>
<comment type="pathway">
    <text evidence="7">Carbohydrate biosynthesis; dTDP-L-rhamnose biosynthesis.</text>
</comment>
<dbReference type="KEGG" id="adin:H7849_25865"/>
<dbReference type="EC" id="5.1.3.13" evidence="3 7"/>
<dbReference type="CDD" id="cd00438">
    <property type="entry name" value="cupin_RmlC"/>
    <property type="match status" value="1"/>
</dbReference>
<dbReference type="GO" id="GO:0019305">
    <property type="term" value="P:dTDP-rhamnose biosynthetic process"/>
    <property type="evidence" value="ECO:0007669"/>
    <property type="project" value="UniProtKB-UniRule"/>
</dbReference>
<evidence type="ECO:0000313" key="8">
    <source>
        <dbReference type="EMBL" id="QNI32363.1"/>
    </source>
</evidence>
<organism evidence="8 9">
    <name type="scientific">Alloacidobacterium dinghuense</name>
    <dbReference type="NCBI Taxonomy" id="2763107"/>
    <lineage>
        <taxon>Bacteria</taxon>
        <taxon>Pseudomonadati</taxon>
        <taxon>Acidobacteriota</taxon>
        <taxon>Terriglobia</taxon>
        <taxon>Terriglobales</taxon>
        <taxon>Acidobacteriaceae</taxon>
        <taxon>Alloacidobacterium</taxon>
    </lineage>
</organism>
<dbReference type="Pfam" id="PF00908">
    <property type="entry name" value="dTDP_sugar_isom"/>
    <property type="match status" value="1"/>
</dbReference>
<feature type="active site" description="Proton acceptor" evidence="5">
    <location>
        <position position="61"/>
    </location>
</feature>
<dbReference type="SUPFAM" id="SSF51182">
    <property type="entry name" value="RmlC-like cupins"/>
    <property type="match status" value="1"/>
</dbReference>
<evidence type="ECO:0000256" key="5">
    <source>
        <dbReference type="PIRSR" id="PIRSR600888-1"/>
    </source>
</evidence>
<gene>
    <name evidence="8" type="primary">rfbC</name>
    <name evidence="8" type="ORF">H7849_25865</name>
</gene>
<feature type="active site" description="Proton donor" evidence="5">
    <location>
        <position position="130"/>
    </location>
</feature>
<dbReference type="PANTHER" id="PTHR21047">
    <property type="entry name" value="DTDP-6-DEOXY-D-GLUCOSE-3,5 EPIMERASE"/>
    <property type="match status" value="1"/>
</dbReference>
<sequence>MNVIKTALPGVLILEPKIYKDTRGAFCETYNERLMEQAGLPTRWVQDNFSLSRKNVIRGIHYQVNNTQGKLVRVTHGSVWDMAIDLRRSSATFGQHVGVELSGENCRMLWIPEGFGHGFAVLSEVAGFAYKVTGYYSPADERTLLWNDPEIAVPWPVSQQEAIVSEKDQQGLAWQQAELFT</sequence>
<evidence type="ECO:0000256" key="4">
    <source>
        <dbReference type="ARBA" id="ARBA00019595"/>
    </source>
</evidence>